<keyword evidence="3" id="KW-1185">Reference proteome</keyword>
<evidence type="ECO:0000313" key="2">
    <source>
        <dbReference type="EMBL" id="KAJ7772880.1"/>
    </source>
</evidence>
<evidence type="ECO:0000313" key="3">
    <source>
        <dbReference type="Proteomes" id="UP001215280"/>
    </source>
</evidence>
<dbReference type="Pfam" id="PF00646">
    <property type="entry name" value="F-box"/>
    <property type="match status" value="1"/>
</dbReference>
<proteinExistence type="predicted"/>
<feature type="non-terminal residue" evidence="2">
    <location>
        <position position="382"/>
    </location>
</feature>
<dbReference type="InterPro" id="IPR001810">
    <property type="entry name" value="F-box_dom"/>
</dbReference>
<accession>A0AAD7JVU6</accession>
<organism evidence="2 3">
    <name type="scientific">Mycena maculata</name>
    <dbReference type="NCBI Taxonomy" id="230809"/>
    <lineage>
        <taxon>Eukaryota</taxon>
        <taxon>Fungi</taxon>
        <taxon>Dikarya</taxon>
        <taxon>Basidiomycota</taxon>
        <taxon>Agaricomycotina</taxon>
        <taxon>Agaricomycetes</taxon>
        <taxon>Agaricomycetidae</taxon>
        <taxon>Agaricales</taxon>
        <taxon>Marasmiineae</taxon>
        <taxon>Mycenaceae</taxon>
        <taxon>Mycena</taxon>
    </lineage>
</organism>
<dbReference type="Proteomes" id="UP001215280">
    <property type="component" value="Unassembled WGS sequence"/>
</dbReference>
<protein>
    <recommendedName>
        <fullName evidence="1">F-box domain-containing protein</fullName>
    </recommendedName>
</protein>
<gene>
    <name evidence="2" type="ORF">DFH07DRAFT_1057261</name>
</gene>
<evidence type="ECO:0000259" key="1">
    <source>
        <dbReference type="Pfam" id="PF00646"/>
    </source>
</evidence>
<reference evidence="2" key="1">
    <citation type="submission" date="2023-03" db="EMBL/GenBank/DDBJ databases">
        <title>Massive genome expansion in bonnet fungi (Mycena s.s.) driven by repeated elements and novel gene families across ecological guilds.</title>
        <authorList>
            <consortium name="Lawrence Berkeley National Laboratory"/>
            <person name="Harder C.B."/>
            <person name="Miyauchi S."/>
            <person name="Viragh M."/>
            <person name="Kuo A."/>
            <person name="Thoen E."/>
            <person name="Andreopoulos B."/>
            <person name="Lu D."/>
            <person name="Skrede I."/>
            <person name="Drula E."/>
            <person name="Henrissat B."/>
            <person name="Morin E."/>
            <person name="Kohler A."/>
            <person name="Barry K."/>
            <person name="LaButti K."/>
            <person name="Morin E."/>
            <person name="Salamov A."/>
            <person name="Lipzen A."/>
            <person name="Mereny Z."/>
            <person name="Hegedus B."/>
            <person name="Baldrian P."/>
            <person name="Stursova M."/>
            <person name="Weitz H."/>
            <person name="Taylor A."/>
            <person name="Grigoriev I.V."/>
            <person name="Nagy L.G."/>
            <person name="Martin F."/>
            <person name="Kauserud H."/>
        </authorList>
    </citation>
    <scope>NUCLEOTIDE SEQUENCE</scope>
    <source>
        <strain evidence="2">CBHHK188m</strain>
    </source>
</reference>
<sequence length="382" mass="42452">MSSELPPELWLRVFEEVPGTYLPRIHAVSRAFRDISRRIIFEEIEFKIFDPPANDGHRRRRYGSPAFGPADVQRELKRIAFWSSPEIAPYVRRCNVVVKDNVAIVSASPSTLVSACLEALPKFTNLQMLRFSAGVLELPVLGVGTLPKRLSIRRAQLALPSNLTARQLPVRHFSYTEMPVRRSEDAPSYLSFLDPATLESLQLRTDSVVRSAVNSVHLPRDRMSMASFRNLHVLELIFEDGSFTEIHACLSPFPDIQDLTLELRGVCTPDALPVTALAPHLHRYTGPCILVPLILSHTAPQDIRISGGFAQDLLQALQGSGGARGSITSLLVSIKYRDLSSPLLSDVLAFFPNLVTLTVHIYLGKQPAVEDLTTVLHAPEVR</sequence>
<dbReference type="AlphaFoldDB" id="A0AAD7JVU6"/>
<feature type="domain" description="F-box" evidence="1">
    <location>
        <begin position="3"/>
        <end position="40"/>
    </location>
</feature>
<dbReference type="EMBL" id="JARJLG010000018">
    <property type="protein sequence ID" value="KAJ7772880.1"/>
    <property type="molecule type" value="Genomic_DNA"/>
</dbReference>
<name>A0AAD7JVU6_9AGAR</name>
<comment type="caution">
    <text evidence="2">The sequence shown here is derived from an EMBL/GenBank/DDBJ whole genome shotgun (WGS) entry which is preliminary data.</text>
</comment>